<evidence type="ECO:0000313" key="2">
    <source>
        <dbReference type="Proteomes" id="UP000436138"/>
    </source>
</evidence>
<accession>A0A6I6NID6</accession>
<organism evidence="1 2">
    <name type="scientific">Streptomyces broussonetiae</name>
    <dbReference type="NCBI Taxonomy" id="2686304"/>
    <lineage>
        <taxon>Bacteria</taxon>
        <taxon>Bacillati</taxon>
        <taxon>Actinomycetota</taxon>
        <taxon>Actinomycetes</taxon>
        <taxon>Kitasatosporales</taxon>
        <taxon>Streptomycetaceae</taxon>
        <taxon>Streptomyces</taxon>
    </lineage>
</organism>
<gene>
    <name evidence="1" type="ORF">GQF42_40690</name>
</gene>
<keyword evidence="2" id="KW-1185">Reference proteome</keyword>
<dbReference type="KEGG" id="sbro:GQF42_40690"/>
<reference evidence="1 2" key="1">
    <citation type="submission" date="2019-12" db="EMBL/GenBank/DDBJ databases">
        <title>Streptomyces sp. strain T44 isolated from rhizosphere soil of Broussonetia papyrifera.</title>
        <authorList>
            <person name="Mo P."/>
        </authorList>
    </citation>
    <scope>NUCLEOTIDE SEQUENCE [LARGE SCALE GENOMIC DNA]</scope>
    <source>
        <strain evidence="1 2">T44</strain>
    </source>
</reference>
<proteinExistence type="predicted"/>
<dbReference type="EMBL" id="CP047020">
    <property type="protein sequence ID" value="QHA08745.1"/>
    <property type="molecule type" value="Genomic_DNA"/>
</dbReference>
<dbReference type="Pfam" id="PF11209">
    <property type="entry name" value="LmeA"/>
    <property type="match status" value="1"/>
</dbReference>
<evidence type="ECO:0000313" key="1">
    <source>
        <dbReference type="EMBL" id="QHA08745.1"/>
    </source>
</evidence>
<dbReference type="InterPro" id="IPR021373">
    <property type="entry name" value="DUF2993"/>
</dbReference>
<protein>
    <submittedName>
        <fullName evidence="1">DUF2993 domain-containing protein</fullName>
    </submittedName>
</protein>
<name>A0A6I6NID6_9ACTN</name>
<sequence length="237" mass="25153">MQRRWVKFLAIAVVVPAVLFTVADRVSLHYADKEAERLAKEKYPYGNTTDSHVDVSIEGFPFLTQVFSQDFGHVSLSAGQFTVDTTANAQGGCLHVKQFHLDLHDVKVTSLSARSAEANIATGTLTLSYDELSDVVTRLAGSGGPLRVSQPPGSADQAAKLRITGTVAGRPLDSTGTLLAQGTELGLTVPGAGQSAFTWRVPLPDGAGFTAARSTANGVEISMVGHQVTLGRSRFER</sequence>
<dbReference type="Proteomes" id="UP000436138">
    <property type="component" value="Chromosome"/>
</dbReference>
<dbReference type="AlphaFoldDB" id="A0A6I6NID6"/>